<name>A0A450VQC9_9GAMM</name>
<evidence type="ECO:0000313" key="5">
    <source>
        <dbReference type="EMBL" id="VFJ44852.1"/>
    </source>
</evidence>
<feature type="domain" description="Peptidase M20 dimerisation" evidence="4">
    <location>
        <begin position="212"/>
        <end position="370"/>
    </location>
</feature>
<evidence type="ECO:0000256" key="3">
    <source>
        <dbReference type="ARBA" id="ARBA00022801"/>
    </source>
</evidence>
<dbReference type="PANTHER" id="PTHR43270">
    <property type="entry name" value="BETA-ALA-HIS DIPEPTIDASE"/>
    <property type="match status" value="1"/>
</dbReference>
<dbReference type="EMBL" id="CAADFA010000030">
    <property type="protein sequence ID" value="VFJ45801.1"/>
    <property type="molecule type" value="Genomic_DNA"/>
</dbReference>
<keyword evidence="2" id="KW-0479">Metal-binding</keyword>
<dbReference type="PANTHER" id="PTHR43270:SF4">
    <property type="entry name" value="CARNOSINE DIPEPTIDASE 2, ISOFORM A"/>
    <property type="match status" value="1"/>
</dbReference>
<dbReference type="Pfam" id="PF01546">
    <property type="entry name" value="Peptidase_M20"/>
    <property type="match status" value="1"/>
</dbReference>
<protein>
    <submittedName>
        <fullName evidence="7">Acetylornithine deacetylase/Succinyl-diaminopimelate desuccinylase</fullName>
    </submittedName>
</protein>
<evidence type="ECO:0000256" key="1">
    <source>
        <dbReference type="ARBA" id="ARBA00022670"/>
    </source>
</evidence>
<dbReference type="EMBL" id="CAADFL010000029">
    <property type="protein sequence ID" value="VFK06987.1"/>
    <property type="molecule type" value="Genomic_DNA"/>
</dbReference>
<dbReference type="InterPro" id="IPR011650">
    <property type="entry name" value="Peptidase_M20_dimer"/>
</dbReference>
<dbReference type="AlphaFoldDB" id="A0A450VQC9"/>
<accession>A0A450VQC9</accession>
<evidence type="ECO:0000256" key="2">
    <source>
        <dbReference type="ARBA" id="ARBA00022723"/>
    </source>
</evidence>
<keyword evidence="1" id="KW-0645">Protease</keyword>
<proteinExistence type="predicted"/>
<keyword evidence="3" id="KW-0378">Hydrolase</keyword>
<evidence type="ECO:0000259" key="4">
    <source>
        <dbReference type="Pfam" id="PF07687"/>
    </source>
</evidence>
<dbReference type="Pfam" id="PF07687">
    <property type="entry name" value="M20_dimer"/>
    <property type="match status" value="1"/>
</dbReference>
<dbReference type="GO" id="GO:0046872">
    <property type="term" value="F:metal ion binding"/>
    <property type="evidence" value="ECO:0007669"/>
    <property type="project" value="UniProtKB-KW"/>
</dbReference>
<dbReference type="Gene3D" id="3.30.70.360">
    <property type="match status" value="1"/>
</dbReference>
<gene>
    <name evidence="5" type="ORF">BECKFM1743A_GA0114220_1002112</name>
    <name evidence="7" type="ORF">BECKFM1743B_GA0114221_100292</name>
    <name evidence="6" type="ORF">BECKFM1743C_GA0114222_1003012</name>
</gene>
<evidence type="ECO:0000313" key="6">
    <source>
        <dbReference type="EMBL" id="VFJ45801.1"/>
    </source>
</evidence>
<reference evidence="7" key="1">
    <citation type="submission" date="2019-02" db="EMBL/GenBank/DDBJ databases">
        <authorList>
            <person name="Gruber-Vodicka R. H."/>
            <person name="Seah K. B. B."/>
        </authorList>
    </citation>
    <scope>NUCLEOTIDE SEQUENCE</scope>
    <source>
        <strain evidence="5">BECK_BZ163</strain>
        <strain evidence="7">BECK_BZ164</strain>
        <strain evidence="6">BECK_BZ165</strain>
    </source>
</reference>
<dbReference type="EMBL" id="CAADEZ010000021">
    <property type="protein sequence ID" value="VFJ44852.1"/>
    <property type="molecule type" value="Genomic_DNA"/>
</dbReference>
<dbReference type="GO" id="GO:0006508">
    <property type="term" value="P:proteolysis"/>
    <property type="evidence" value="ECO:0007669"/>
    <property type="project" value="UniProtKB-KW"/>
</dbReference>
<dbReference type="Gene3D" id="3.40.630.10">
    <property type="entry name" value="Zn peptidases"/>
    <property type="match status" value="1"/>
</dbReference>
<organism evidence="7">
    <name type="scientific">Candidatus Kentrum sp. FM</name>
    <dbReference type="NCBI Taxonomy" id="2126340"/>
    <lineage>
        <taxon>Bacteria</taxon>
        <taxon>Pseudomonadati</taxon>
        <taxon>Pseudomonadota</taxon>
        <taxon>Gammaproteobacteria</taxon>
        <taxon>Candidatus Kentrum</taxon>
    </lineage>
</organism>
<dbReference type="InterPro" id="IPR051458">
    <property type="entry name" value="Cyt/Met_Dipeptidase"/>
</dbReference>
<dbReference type="InterPro" id="IPR002933">
    <property type="entry name" value="Peptidase_M20"/>
</dbReference>
<sequence length="472" mass="51932">MKLSVPESQRFIHDFWEARILPALMEYIRIPNQSPAFDPAWETNGYMDQAVRLAHEWCVRYGPEDMSAEIISSEHRTPVLLLEIPARGMSGQSRGTVLLYGHLDKQPPLEEGVWRKGLGPRNPVREGDRLYGRGGVDDGYAVFTSLAALLLLREQGLAHPRCLVLIECSEESGSPDLGYYVDRLRERIGEPELAICLDSSCGSYDRLWLTTSLRGMIGGILTVSVLEEGVHSGDAGGIVPSSFRIARALLERIEDQDTGQIRPEFQVAIPRRCIEEAGIVASALGPDPFSRFPLVPGMQTAVEDVFTGLIERTWKSALEIIGAEGFPGVRVAGNVLRPQTTLKLSLRVPPTLDTGKASKTLKRIMENRPPYGARVTYREEWDFGGWQAPALAPWLHGAVQESSHAFFGKGAVCYGEGFSIPFMATLADSFPDAQFVVTGAMGPHANAHGPNEFLHVEMAKKITLCIAEILAR</sequence>
<dbReference type="SUPFAM" id="SSF53187">
    <property type="entry name" value="Zn-dependent exopeptidases"/>
    <property type="match status" value="1"/>
</dbReference>
<dbReference type="GO" id="GO:0008233">
    <property type="term" value="F:peptidase activity"/>
    <property type="evidence" value="ECO:0007669"/>
    <property type="project" value="UniProtKB-KW"/>
</dbReference>
<evidence type="ECO:0000313" key="7">
    <source>
        <dbReference type="EMBL" id="VFK06987.1"/>
    </source>
</evidence>